<dbReference type="PaxDb" id="2903-EOD27801"/>
<dbReference type="KEGG" id="ehx:EMIHUDRAFT_463196"/>
<dbReference type="Pfam" id="PF02902">
    <property type="entry name" value="Peptidase_C48"/>
    <property type="match status" value="1"/>
</dbReference>
<dbReference type="InterPro" id="IPR038765">
    <property type="entry name" value="Papain-like_cys_pep_sf"/>
</dbReference>
<dbReference type="PANTHER" id="PTHR12606">
    <property type="entry name" value="SENTRIN/SUMO-SPECIFIC PROTEASE"/>
    <property type="match status" value="1"/>
</dbReference>
<evidence type="ECO:0000256" key="3">
    <source>
        <dbReference type="ARBA" id="ARBA00022801"/>
    </source>
</evidence>
<dbReference type="STRING" id="2903.R1EXS7"/>
<name>A0A0D3JWB6_EMIH1</name>
<dbReference type="EnsemblProtists" id="EOD27801">
    <property type="protein sequence ID" value="EOD27801"/>
    <property type="gene ID" value="EMIHUDRAFT_463196"/>
</dbReference>
<keyword evidence="2" id="KW-0645">Protease</keyword>
<evidence type="ECO:0000256" key="1">
    <source>
        <dbReference type="ARBA" id="ARBA00005234"/>
    </source>
</evidence>
<dbReference type="OMA" id="NERQTHW"/>
<proteinExistence type="inferred from homology"/>
<dbReference type="Gene3D" id="3.40.395.10">
    <property type="entry name" value="Adenoviral Proteinase, Chain A"/>
    <property type="match status" value="1"/>
</dbReference>
<sequence>MHPAALFAASWRQKRSSFDAGYGGAPPKRRKVLNSAWGFRNMLSSGGLLDDRENAASLINLRGGAMAPVPEPPAFDYDHVFRSRPAPAPASLAAAAAATASWGEAVPRTAAPACTPLGARSPAALRASGAAAAASPGFTPLPAGLARSPLAASRPSAAATSASTASASAAFAAAPAFAARTAEQRAALAAAEHRKRVDARATAAAKAVARQRIEERLRQVSLEEARQRQLGELAEDASQRCRRAVAAGEAAVRRVEALHAALLLCGAAEAEAEAEAEAQSMSEAVAAELLPAARAAVEAAEEGAGLFRVEAAGGCEGEVAAHEAALEQSRTSISLAEARLDEAEAGLAALREAAEAAAAAAEQEFFEPDADDVLDENFPPGRRRFEPRQLTEAEEARLPAPPARAAVSEILQPGNPAEKLFEINNTPITRKDIATLKPLEWLNDEVINCFVELLRQHASEAEQAGEPLPKVHIFSSLFYTKLAESPEYTYGNVRRWTKRAKVDLFSRDLVIVPINQGNTHWTLGLINLRQKRFEFIDSMHGSDGGRLAVLRRYLKDEHQDKKGAPLDLGEDWVDISYTAADGTPRQTNGFDCGMFMSRTAEYLVRDAVLDFTQADMPNLRRRMVFELSQKALTD</sequence>
<dbReference type="AlphaFoldDB" id="A0A0D3JWB6"/>
<evidence type="ECO:0000256" key="5">
    <source>
        <dbReference type="SAM" id="Coils"/>
    </source>
</evidence>
<evidence type="ECO:0000313" key="8">
    <source>
        <dbReference type="Proteomes" id="UP000013827"/>
    </source>
</evidence>
<feature type="coiled-coil region" evidence="5">
    <location>
        <begin position="326"/>
        <end position="360"/>
    </location>
</feature>
<keyword evidence="4" id="KW-0788">Thiol protease</keyword>
<reference evidence="7" key="2">
    <citation type="submission" date="2024-10" db="UniProtKB">
        <authorList>
            <consortium name="EnsemblProtists"/>
        </authorList>
    </citation>
    <scope>IDENTIFICATION</scope>
</reference>
<keyword evidence="8" id="KW-1185">Reference proteome</keyword>
<keyword evidence="3" id="KW-0378">Hydrolase</keyword>
<evidence type="ECO:0000259" key="6">
    <source>
        <dbReference type="PROSITE" id="PS50600"/>
    </source>
</evidence>
<accession>A0A0D3JWB6</accession>
<reference evidence="8" key="1">
    <citation type="journal article" date="2013" name="Nature">
        <title>Pan genome of the phytoplankton Emiliania underpins its global distribution.</title>
        <authorList>
            <person name="Read B.A."/>
            <person name="Kegel J."/>
            <person name="Klute M.J."/>
            <person name="Kuo A."/>
            <person name="Lefebvre S.C."/>
            <person name="Maumus F."/>
            <person name="Mayer C."/>
            <person name="Miller J."/>
            <person name="Monier A."/>
            <person name="Salamov A."/>
            <person name="Young J."/>
            <person name="Aguilar M."/>
            <person name="Claverie J.M."/>
            <person name="Frickenhaus S."/>
            <person name="Gonzalez K."/>
            <person name="Herman E.K."/>
            <person name="Lin Y.C."/>
            <person name="Napier J."/>
            <person name="Ogata H."/>
            <person name="Sarno A.F."/>
            <person name="Shmutz J."/>
            <person name="Schroeder D."/>
            <person name="de Vargas C."/>
            <person name="Verret F."/>
            <person name="von Dassow P."/>
            <person name="Valentin K."/>
            <person name="Van de Peer Y."/>
            <person name="Wheeler G."/>
            <person name="Dacks J.B."/>
            <person name="Delwiche C.F."/>
            <person name="Dyhrman S.T."/>
            <person name="Glockner G."/>
            <person name="John U."/>
            <person name="Richards T."/>
            <person name="Worden A.Z."/>
            <person name="Zhang X."/>
            <person name="Grigoriev I.V."/>
            <person name="Allen A.E."/>
            <person name="Bidle K."/>
            <person name="Borodovsky M."/>
            <person name="Bowler C."/>
            <person name="Brownlee C."/>
            <person name="Cock J.M."/>
            <person name="Elias M."/>
            <person name="Gladyshev V.N."/>
            <person name="Groth M."/>
            <person name="Guda C."/>
            <person name="Hadaegh A."/>
            <person name="Iglesias-Rodriguez M.D."/>
            <person name="Jenkins J."/>
            <person name="Jones B.M."/>
            <person name="Lawson T."/>
            <person name="Leese F."/>
            <person name="Lindquist E."/>
            <person name="Lobanov A."/>
            <person name="Lomsadze A."/>
            <person name="Malik S.B."/>
            <person name="Marsh M.E."/>
            <person name="Mackinder L."/>
            <person name="Mock T."/>
            <person name="Mueller-Roeber B."/>
            <person name="Pagarete A."/>
            <person name="Parker M."/>
            <person name="Probert I."/>
            <person name="Quesneville H."/>
            <person name="Raines C."/>
            <person name="Rensing S.A."/>
            <person name="Riano-Pachon D.M."/>
            <person name="Richier S."/>
            <person name="Rokitta S."/>
            <person name="Shiraiwa Y."/>
            <person name="Soanes D.M."/>
            <person name="van der Giezen M."/>
            <person name="Wahlund T.M."/>
            <person name="Williams B."/>
            <person name="Wilson W."/>
            <person name="Wolfe G."/>
            <person name="Wurch L.L."/>
        </authorList>
    </citation>
    <scope>NUCLEOTIDE SEQUENCE</scope>
</reference>
<dbReference type="GO" id="GO:0006508">
    <property type="term" value="P:proteolysis"/>
    <property type="evidence" value="ECO:0007669"/>
    <property type="project" value="UniProtKB-KW"/>
</dbReference>
<protein>
    <recommendedName>
        <fullName evidence="6">Ubiquitin-like protease family profile domain-containing protein</fullName>
    </recommendedName>
</protein>
<keyword evidence="5" id="KW-0175">Coiled coil</keyword>
<dbReference type="PANTHER" id="PTHR12606:SF141">
    <property type="entry name" value="GH15225P-RELATED"/>
    <property type="match status" value="1"/>
</dbReference>
<dbReference type="InterPro" id="IPR003653">
    <property type="entry name" value="Peptidase_C48_C"/>
</dbReference>
<evidence type="ECO:0000313" key="7">
    <source>
        <dbReference type="EnsemblProtists" id="EOD27801"/>
    </source>
</evidence>
<comment type="similarity">
    <text evidence="1">Belongs to the peptidase C48 family.</text>
</comment>
<dbReference type="PROSITE" id="PS50600">
    <property type="entry name" value="ULP_PROTEASE"/>
    <property type="match status" value="1"/>
</dbReference>
<feature type="domain" description="Ubiquitin-like protease family profile" evidence="6">
    <location>
        <begin position="426"/>
        <end position="603"/>
    </location>
</feature>
<organism evidence="7 8">
    <name type="scientific">Emiliania huxleyi (strain CCMP1516)</name>
    <dbReference type="NCBI Taxonomy" id="280463"/>
    <lineage>
        <taxon>Eukaryota</taxon>
        <taxon>Haptista</taxon>
        <taxon>Haptophyta</taxon>
        <taxon>Prymnesiophyceae</taxon>
        <taxon>Isochrysidales</taxon>
        <taxon>Noelaerhabdaceae</taxon>
        <taxon>Emiliania</taxon>
    </lineage>
</organism>
<dbReference type="eggNOG" id="KOG0778">
    <property type="taxonomic scope" value="Eukaryota"/>
</dbReference>
<dbReference type="HOGENOM" id="CLU_431769_0_0_1"/>
<dbReference type="GO" id="GO:0005634">
    <property type="term" value="C:nucleus"/>
    <property type="evidence" value="ECO:0007669"/>
    <property type="project" value="TreeGrafter"/>
</dbReference>
<dbReference type="GO" id="GO:0016926">
    <property type="term" value="P:protein desumoylation"/>
    <property type="evidence" value="ECO:0007669"/>
    <property type="project" value="TreeGrafter"/>
</dbReference>
<dbReference type="Proteomes" id="UP000013827">
    <property type="component" value="Unassembled WGS sequence"/>
</dbReference>
<dbReference type="GO" id="GO:0016929">
    <property type="term" value="F:deSUMOylase activity"/>
    <property type="evidence" value="ECO:0007669"/>
    <property type="project" value="TreeGrafter"/>
</dbReference>
<dbReference type="RefSeq" id="XP_005780230.1">
    <property type="nucleotide sequence ID" value="XM_005780173.1"/>
</dbReference>
<evidence type="ECO:0000256" key="2">
    <source>
        <dbReference type="ARBA" id="ARBA00022670"/>
    </source>
</evidence>
<dbReference type="SUPFAM" id="SSF54001">
    <property type="entry name" value="Cysteine proteinases"/>
    <property type="match status" value="1"/>
</dbReference>
<dbReference type="GeneID" id="17273347"/>
<evidence type="ECO:0000256" key="4">
    <source>
        <dbReference type="ARBA" id="ARBA00022807"/>
    </source>
</evidence>